<evidence type="ECO:0000256" key="4">
    <source>
        <dbReference type="ARBA" id="ARBA00022679"/>
    </source>
</evidence>
<dbReference type="PANTHER" id="PTHR30100:SF1">
    <property type="entry name" value="PHOSPHATE ACYLTRANSFERASE"/>
    <property type="match status" value="1"/>
</dbReference>
<evidence type="ECO:0000313" key="11">
    <source>
        <dbReference type="EMBL" id="MBB6069884.1"/>
    </source>
</evidence>
<organism evidence="11 12">
    <name type="scientific">Longimicrobium terrae</name>
    <dbReference type="NCBI Taxonomy" id="1639882"/>
    <lineage>
        <taxon>Bacteria</taxon>
        <taxon>Pseudomonadati</taxon>
        <taxon>Gemmatimonadota</taxon>
        <taxon>Longimicrobiia</taxon>
        <taxon>Longimicrobiales</taxon>
        <taxon>Longimicrobiaceae</taxon>
        <taxon>Longimicrobium</taxon>
    </lineage>
</organism>
<dbReference type="EMBL" id="JACHIA010000003">
    <property type="protein sequence ID" value="MBB6069884.1"/>
    <property type="molecule type" value="Genomic_DNA"/>
</dbReference>
<evidence type="ECO:0000256" key="9">
    <source>
        <dbReference type="ARBA" id="ARBA00046608"/>
    </source>
</evidence>
<comment type="pathway">
    <text evidence="10">Lipid metabolism; phospholipid metabolism.</text>
</comment>
<dbReference type="SUPFAM" id="SSF53659">
    <property type="entry name" value="Isocitrate/Isopropylmalate dehydrogenase-like"/>
    <property type="match status" value="1"/>
</dbReference>
<evidence type="ECO:0000256" key="6">
    <source>
        <dbReference type="ARBA" id="ARBA00023209"/>
    </source>
</evidence>
<dbReference type="GO" id="GO:0043811">
    <property type="term" value="F:phosphate:acyl-[acyl carrier protein] acyltransferase activity"/>
    <property type="evidence" value="ECO:0007669"/>
    <property type="project" value="UniProtKB-UniRule"/>
</dbReference>
<comment type="catalytic activity">
    <reaction evidence="1 10">
        <text>a fatty acyl-[ACP] + phosphate = an acyl phosphate + holo-[ACP]</text>
        <dbReference type="Rhea" id="RHEA:42292"/>
        <dbReference type="Rhea" id="RHEA-COMP:9685"/>
        <dbReference type="Rhea" id="RHEA-COMP:14125"/>
        <dbReference type="ChEBI" id="CHEBI:43474"/>
        <dbReference type="ChEBI" id="CHEBI:59918"/>
        <dbReference type="ChEBI" id="CHEBI:64479"/>
        <dbReference type="ChEBI" id="CHEBI:138651"/>
        <dbReference type="EC" id="2.3.1.274"/>
    </reaction>
</comment>
<evidence type="ECO:0000256" key="10">
    <source>
        <dbReference type="HAMAP-Rule" id="MF_00019"/>
    </source>
</evidence>
<evidence type="ECO:0000256" key="3">
    <source>
        <dbReference type="ARBA" id="ARBA00022516"/>
    </source>
</evidence>
<dbReference type="AlphaFoldDB" id="A0A841GW30"/>
<dbReference type="UniPathway" id="UPA00085"/>
<dbReference type="PANTHER" id="PTHR30100">
    <property type="entry name" value="FATTY ACID/PHOSPHOLIPID SYNTHESIS PROTEIN PLSX"/>
    <property type="match status" value="1"/>
</dbReference>
<dbReference type="Pfam" id="PF02504">
    <property type="entry name" value="FA_synthesis"/>
    <property type="match status" value="1"/>
</dbReference>
<evidence type="ECO:0000256" key="7">
    <source>
        <dbReference type="ARBA" id="ARBA00023264"/>
    </source>
</evidence>
<keyword evidence="7 10" id="KW-1208">Phospholipid metabolism</keyword>
<name>A0A841GW30_9BACT</name>
<dbReference type="PIRSF" id="PIRSF002465">
    <property type="entry name" value="Phsphlp_syn_PlsX"/>
    <property type="match status" value="1"/>
</dbReference>
<comment type="function">
    <text evidence="10">Catalyzes the reversible formation of acyl-phosphate (acyl-PO(4)) from acyl-[acyl-carrier-protein] (acyl-ACP). This enzyme utilizes acyl-ACP as fatty acyl donor, but not acyl-CoA.</text>
</comment>
<comment type="similarity">
    <text evidence="10">Belongs to the PlsX family.</text>
</comment>
<keyword evidence="4 10" id="KW-0808">Transferase</keyword>
<keyword evidence="12" id="KW-1185">Reference proteome</keyword>
<keyword evidence="3 10" id="KW-0444">Lipid biosynthesis</keyword>
<evidence type="ECO:0000256" key="1">
    <source>
        <dbReference type="ARBA" id="ARBA00001232"/>
    </source>
</evidence>
<dbReference type="InterPro" id="IPR012281">
    <property type="entry name" value="Phospholipid_synth_PlsX-like"/>
</dbReference>
<evidence type="ECO:0000256" key="8">
    <source>
        <dbReference type="ARBA" id="ARBA00024069"/>
    </source>
</evidence>
<dbReference type="RefSeq" id="WP_170039403.1">
    <property type="nucleotide sequence ID" value="NZ_JABDTL010000002.1"/>
</dbReference>
<proteinExistence type="inferred from homology"/>
<dbReference type="GO" id="GO:0006633">
    <property type="term" value="P:fatty acid biosynthetic process"/>
    <property type="evidence" value="ECO:0007669"/>
    <property type="project" value="UniProtKB-UniRule"/>
</dbReference>
<dbReference type="EC" id="2.3.1.274" evidence="8 10"/>
<dbReference type="HAMAP" id="MF_00019">
    <property type="entry name" value="PlsX"/>
    <property type="match status" value="1"/>
</dbReference>
<evidence type="ECO:0000313" key="12">
    <source>
        <dbReference type="Proteomes" id="UP000582837"/>
    </source>
</evidence>
<comment type="caution">
    <text evidence="11">The sequence shown here is derived from an EMBL/GenBank/DDBJ whole genome shotgun (WGS) entry which is preliminary data.</text>
</comment>
<evidence type="ECO:0000256" key="2">
    <source>
        <dbReference type="ARBA" id="ARBA00022490"/>
    </source>
</evidence>
<dbReference type="InterPro" id="IPR003664">
    <property type="entry name" value="FA_synthesis"/>
</dbReference>
<keyword evidence="2 10" id="KW-0963">Cytoplasm</keyword>
<dbReference type="GO" id="GO:0008654">
    <property type="term" value="P:phospholipid biosynthetic process"/>
    <property type="evidence" value="ECO:0007669"/>
    <property type="project" value="UniProtKB-KW"/>
</dbReference>
<reference evidence="11 12" key="1">
    <citation type="submission" date="2020-08" db="EMBL/GenBank/DDBJ databases">
        <title>Genomic Encyclopedia of Type Strains, Phase IV (KMG-IV): sequencing the most valuable type-strain genomes for metagenomic binning, comparative biology and taxonomic classification.</title>
        <authorList>
            <person name="Goeker M."/>
        </authorList>
    </citation>
    <scope>NUCLEOTIDE SEQUENCE [LARGE SCALE GENOMIC DNA]</scope>
    <source>
        <strain evidence="11 12">DSM 29007</strain>
    </source>
</reference>
<accession>A0A841GW30</accession>
<protein>
    <recommendedName>
        <fullName evidence="8 10">Phosphate acyltransferase</fullName>
        <ecNumber evidence="8 10">2.3.1.274</ecNumber>
    </recommendedName>
    <alternativeName>
        <fullName evidence="10">Acyl-ACP phosphotransacylase</fullName>
    </alternativeName>
    <alternativeName>
        <fullName evidence="10">Acyl-[acyl-carrier-protein]--phosphate acyltransferase</fullName>
    </alternativeName>
    <alternativeName>
        <fullName evidence="10">Phosphate-acyl-ACP acyltransferase</fullName>
    </alternativeName>
</protein>
<keyword evidence="5 10" id="KW-0443">Lipid metabolism</keyword>
<gene>
    <name evidence="10" type="primary">plsX</name>
    <name evidence="11" type="ORF">HNQ61_001501</name>
</gene>
<comment type="subunit">
    <text evidence="9 10">Homodimer. Probably interacts with PlsY.</text>
</comment>
<comment type="subcellular location">
    <subcellularLocation>
        <location evidence="10">Cytoplasm</location>
    </subcellularLocation>
    <text evidence="10">Associated with the membrane possibly through PlsY.</text>
</comment>
<keyword evidence="11" id="KW-0012">Acyltransferase</keyword>
<dbReference type="Gene3D" id="3.40.718.10">
    <property type="entry name" value="Isopropylmalate Dehydrogenase"/>
    <property type="match status" value="1"/>
</dbReference>
<dbReference type="NCBIfam" id="TIGR00182">
    <property type="entry name" value="plsX"/>
    <property type="match status" value="1"/>
</dbReference>
<sequence>MRIALDAMGSDRAPAVEVEGAVGALLDRSDDVRVVLVGDTERIEAELARFPDAPRDRLEIAHASEVIEMGESPATAIRRKRDSSIVVGVRMLQAGQVDAFISAGSTGAVMAASLVILRAIPGVDRPPVGARIPTATGKCLALDVGANVDCKAHQLVQFAQLGSVYVSDMWGIPNPRVGLLNIGTEPEKGNEVVLEAHHLLARLPNLNFIGNVEGREIVSGKCDVLVADGFVGNVMLKFYESVAGLIGGMLRRELAETGAQLDLDRLFRSLDYAGIGGAPLLGVNGVVIIGHGGSPPLAIRNAIDVAAQSVQRQMVPHMKALMALNADAPSPQAS</sequence>
<dbReference type="Proteomes" id="UP000582837">
    <property type="component" value="Unassembled WGS sequence"/>
</dbReference>
<keyword evidence="6 10" id="KW-0594">Phospholipid biosynthesis</keyword>
<dbReference type="GO" id="GO:0005737">
    <property type="term" value="C:cytoplasm"/>
    <property type="evidence" value="ECO:0007669"/>
    <property type="project" value="UniProtKB-SubCell"/>
</dbReference>
<evidence type="ECO:0000256" key="5">
    <source>
        <dbReference type="ARBA" id="ARBA00023098"/>
    </source>
</evidence>